<dbReference type="CDD" id="cd06223">
    <property type="entry name" value="PRTases_typeI"/>
    <property type="match status" value="1"/>
</dbReference>
<keyword evidence="13" id="KW-1185">Reference proteome</keyword>
<dbReference type="GO" id="GO:0006189">
    <property type="term" value="P:'de novo' IMP biosynthetic process"/>
    <property type="evidence" value="ECO:0007669"/>
    <property type="project" value="UniProtKB-UniPathway"/>
</dbReference>
<dbReference type="PROSITE" id="PS00163">
    <property type="entry name" value="FUMARATE_LYASES"/>
    <property type="match status" value="1"/>
</dbReference>
<dbReference type="Gene3D" id="1.10.275.10">
    <property type="entry name" value="Fumarase/aspartase (N-terminal domain)"/>
    <property type="match status" value="1"/>
</dbReference>
<comment type="caution">
    <text evidence="12">The sequence shown here is derived from an EMBL/GenBank/DDBJ whole genome shotgun (WGS) entry which is preliminary data.</text>
</comment>
<dbReference type="InterPro" id="IPR000836">
    <property type="entry name" value="PRTase_dom"/>
</dbReference>
<dbReference type="GO" id="GO:0044208">
    <property type="term" value="P:'de novo' AMP biosynthetic process"/>
    <property type="evidence" value="ECO:0007669"/>
    <property type="project" value="UniProtKB-UniPathway"/>
</dbReference>
<protein>
    <recommendedName>
        <fullName evidence="5 9">Adenylosuccinate lyase</fullName>
        <ecNumber evidence="4 9">4.3.2.2</ecNumber>
    </recommendedName>
</protein>
<accession>A0A1A9QER6</accession>
<evidence type="ECO:0000256" key="7">
    <source>
        <dbReference type="ARBA" id="ARBA00024477"/>
    </source>
</evidence>
<gene>
    <name evidence="12" type="ORF">A6V39_01930</name>
</gene>
<dbReference type="Gene3D" id="3.40.50.2020">
    <property type="match status" value="1"/>
</dbReference>
<dbReference type="STRING" id="432608.A6V39_01930"/>
<dbReference type="InterPro" id="IPR000362">
    <property type="entry name" value="Fumarate_lyase_fam"/>
</dbReference>
<dbReference type="InterPro" id="IPR004769">
    <property type="entry name" value="Pur_lyase"/>
</dbReference>
<comment type="catalytic activity">
    <reaction evidence="8">
        <text>N(6)-(1,2-dicarboxyethyl)-AMP = fumarate + AMP</text>
        <dbReference type="Rhea" id="RHEA:16853"/>
        <dbReference type="ChEBI" id="CHEBI:29806"/>
        <dbReference type="ChEBI" id="CHEBI:57567"/>
        <dbReference type="ChEBI" id="CHEBI:456215"/>
        <dbReference type="EC" id="4.3.2.2"/>
    </reaction>
    <physiologicalReaction direction="left-to-right" evidence="8">
        <dbReference type="Rhea" id="RHEA:16854"/>
    </physiologicalReaction>
</comment>
<dbReference type="RefSeq" id="WP_245633483.1">
    <property type="nucleotide sequence ID" value="NZ_LWUJ01000011.1"/>
</dbReference>
<evidence type="ECO:0000256" key="4">
    <source>
        <dbReference type="ARBA" id="ARBA00012339"/>
    </source>
</evidence>
<evidence type="ECO:0000313" key="12">
    <source>
        <dbReference type="EMBL" id="OAL10189.1"/>
    </source>
</evidence>
<keyword evidence="6" id="KW-0456">Lyase</keyword>
<reference evidence="13" key="1">
    <citation type="submission" date="2016-04" db="EMBL/GenBank/DDBJ databases">
        <authorList>
            <person name="Quiroz-Castaneda R.E."/>
            <person name="Martinez-Ocampo F."/>
        </authorList>
    </citation>
    <scope>NUCLEOTIDE SEQUENCE [LARGE SCALE GENOMIC DNA]</scope>
    <source>
        <strain evidence="13">INIFAP01</strain>
    </source>
</reference>
<dbReference type="InterPro" id="IPR008948">
    <property type="entry name" value="L-Aspartase-like"/>
</dbReference>
<feature type="domain" description="Phosphoribosyltransferase" evidence="10">
    <location>
        <begin position="440"/>
        <end position="552"/>
    </location>
</feature>
<evidence type="ECO:0000256" key="5">
    <source>
        <dbReference type="ARBA" id="ARBA00017058"/>
    </source>
</evidence>
<comment type="catalytic activity">
    <reaction evidence="7">
        <text>(2S)-2-[5-amino-1-(5-phospho-beta-D-ribosyl)imidazole-4-carboxamido]succinate = 5-amino-1-(5-phospho-beta-D-ribosyl)imidazole-4-carboxamide + fumarate</text>
        <dbReference type="Rhea" id="RHEA:23920"/>
        <dbReference type="ChEBI" id="CHEBI:29806"/>
        <dbReference type="ChEBI" id="CHEBI:58443"/>
        <dbReference type="ChEBI" id="CHEBI:58475"/>
        <dbReference type="EC" id="4.3.2.2"/>
    </reaction>
    <physiologicalReaction direction="left-to-right" evidence="7">
        <dbReference type="Rhea" id="RHEA:23921"/>
    </physiologicalReaction>
</comment>
<dbReference type="GO" id="GO:0070626">
    <property type="term" value="F:(S)-2-(5-amino-1-(5-phospho-D-ribosyl)imidazole-4-carboxamido) succinate lyase (fumarate-forming) activity"/>
    <property type="evidence" value="ECO:0007669"/>
    <property type="project" value="TreeGrafter"/>
</dbReference>
<proteinExistence type="inferred from homology"/>
<dbReference type="PRINTS" id="PR00149">
    <property type="entry name" value="FUMRATELYASE"/>
</dbReference>
<feature type="domain" description="Fumarate lyase N-terminal" evidence="11">
    <location>
        <begin position="9"/>
        <end position="278"/>
    </location>
</feature>
<evidence type="ECO:0000256" key="8">
    <source>
        <dbReference type="ARBA" id="ARBA00049115"/>
    </source>
</evidence>
<evidence type="ECO:0000256" key="3">
    <source>
        <dbReference type="ARBA" id="ARBA00008273"/>
    </source>
</evidence>
<dbReference type="GO" id="GO:0004018">
    <property type="term" value="F:N6-(1,2-dicarboxyethyl)AMP AMP-lyase (fumarate-forming) activity"/>
    <property type="evidence" value="ECO:0007669"/>
    <property type="project" value="UniProtKB-UniRule"/>
</dbReference>
<dbReference type="SUPFAM" id="SSF48557">
    <property type="entry name" value="L-aspartase-like"/>
    <property type="match status" value="1"/>
</dbReference>
<dbReference type="EC" id="4.3.2.2" evidence="4 9"/>
<dbReference type="InterPro" id="IPR022761">
    <property type="entry name" value="Fumarate_lyase_N"/>
</dbReference>
<dbReference type="GO" id="GO:0005829">
    <property type="term" value="C:cytosol"/>
    <property type="evidence" value="ECO:0007669"/>
    <property type="project" value="TreeGrafter"/>
</dbReference>
<dbReference type="PANTHER" id="PTHR43172:SF1">
    <property type="entry name" value="ADENYLOSUCCINATE LYASE"/>
    <property type="match status" value="1"/>
</dbReference>
<dbReference type="NCBIfam" id="TIGR00928">
    <property type="entry name" value="purB"/>
    <property type="match status" value="1"/>
</dbReference>
<dbReference type="Pfam" id="PF00156">
    <property type="entry name" value="Pribosyltran"/>
    <property type="match status" value="1"/>
</dbReference>
<dbReference type="Gene3D" id="1.20.200.10">
    <property type="entry name" value="Fumarase/aspartase (Central domain)"/>
    <property type="match status" value="1"/>
</dbReference>
<dbReference type="UniPathway" id="UPA00074">
    <property type="reaction ID" value="UER00132"/>
</dbReference>
<name>A0A1A9QER6_9MOLU</name>
<evidence type="ECO:0000256" key="2">
    <source>
        <dbReference type="ARBA" id="ARBA00004734"/>
    </source>
</evidence>
<evidence type="ECO:0000256" key="9">
    <source>
        <dbReference type="NCBIfam" id="TIGR00928"/>
    </source>
</evidence>
<dbReference type="PANTHER" id="PTHR43172">
    <property type="entry name" value="ADENYLOSUCCINATE LYASE"/>
    <property type="match status" value="1"/>
</dbReference>
<comment type="similarity">
    <text evidence="3">Belongs to the lyase 1 family. Adenylosuccinate lyase subfamily.</text>
</comment>
<evidence type="ECO:0000259" key="11">
    <source>
        <dbReference type="Pfam" id="PF00206"/>
    </source>
</evidence>
<comment type="pathway">
    <text evidence="1">Purine metabolism; IMP biosynthesis via de novo pathway; 5-amino-1-(5-phospho-D-ribosyl)imidazole-4-carboxamide from 5-amino-1-(5-phospho-D-ribosyl)imidazole-4-carboxylate: step 2/2.</text>
</comment>
<dbReference type="AlphaFoldDB" id="A0A1A9QER6"/>
<dbReference type="EMBL" id="LWUJ01000011">
    <property type="protein sequence ID" value="OAL10189.1"/>
    <property type="molecule type" value="Genomic_DNA"/>
</dbReference>
<evidence type="ECO:0000259" key="10">
    <source>
        <dbReference type="Pfam" id="PF00156"/>
    </source>
</evidence>
<dbReference type="InterPro" id="IPR029057">
    <property type="entry name" value="PRTase-like"/>
</dbReference>
<dbReference type="Proteomes" id="UP000077623">
    <property type="component" value="Unassembled WGS sequence"/>
</dbReference>
<dbReference type="InterPro" id="IPR024083">
    <property type="entry name" value="Fumarase/histidase_N"/>
</dbReference>
<evidence type="ECO:0000256" key="1">
    <source>
        <dbReference type="ARBA" id="ARBA00004706"/>
    </source>
</evidence>
<dbReference type="UniPathway" id="UPA00075">
    <property type="reaction ID" value="UER00336"/>
</dbReference>
<dbReference type="Pfam" id="PF00206">
    <property type="entry name" value="Lyase_1"/>
    <property type="match status" value="1"/>
</dbReference>
<sequence length="589" mass="67501">MIPRYSSERISQIFSDDNKFKKWLEIEKYLLKFLAEKDKFSKKNAEILCNSLSINKDEVYEEEQKTKHDVVAFVNAVCKKTLLIEKKWIHYGITSSDIVDTANSLLLKEANDYLFSLIFELRKVLKHLALKHKALISYDGKQIISLGYKFATCYAHLNELLESFSDIRPYIECASISGAVGTCAHVTPDCQEYISQKLNLFSSKASTQVLSRERYSSYFSILASIGTLISDLALDLRQLTRTEIGELSETFGTRQIGSSCMPHKRNPITLENICGLARLLKGYAYSASLNTSIWLERDISHSSVDRVVFLDAITIMALILKKSTSTLRNIVFNEENIRRNLEKAKELVFVETAQQVLLEKTNFSRVQIEHWLEEILVVCKEHNASFEDMFRTSELPKYINAEDLRNIFDLESRVKYVDILYSRIFEEEGMKDNFKKIYFEKEEVELAIARLASLLNGEYRSGEEVILVGIMEGAYLFLEKLLGMLKFKINLKLLSMRDANGDIRRKVGNVGSARILIVDELVDTGTTIGFFKQTLEPMRPIDIKVCTLFTKQKVSVDFYGLELPSGNWAGYGMDIENSYRNMEFVGEPN</sequence>
<dbReference type="SUPFAM" id="SSF53271">
    <property type="entry name" value="PRTase-like"/>
    <property type="match status" value="1"/>
</dbReference>
<evidence type="ECO:0000256" key="6">
    <source>
        <dbReference type="ARBA" id="ARBA00023239"/>
    </source>
</evidence>
<organism evidence="12 13">
    <name type="scientific">Candidatus Mycoplasma haematobovis</name>
    <dbReference type="NCBI Taxonomy" id="432608"/>
    <lineage>
        <taxon>Bacteria</taxon>
        <taxon>Bacillati</taxon>
        <taxon>Mycoplasmatota</taxon>
        <taxon>Mollicutes</taxon>
        <taxon>Mycoplasmataceae</taxon>
        <taxon>Mycoplasma</taxon>
    </lineage>
</organism>
<dbReference type="InterPro" id="IPR020557">
    <property type="entry name" value="Fumarate_lyase_CS"/>
</dbReference>
<evidence type="ECO:0000313" key="13">
    <source>
        <dbReference type="Proteomes" id="UP000077623"/>
    </source>
</evidence>
<comment type="pathway">
    <text evidence="2">Purine metabolism; AMP biosynthesis via de novo pathway; AMP from IMP: step 2/2.</text>
</comment>